<evidence type="ECO:0000256" key="2">
    <source>
        <dbReference type="PROSITE-ProRule" id="PRU00235"/>
    </source>
</evidence>
<feature type="coiled-coil region" evidence="3">
    <location>
        <begin position="486"/>
        <end position="513"/>
    </location>
</feature>
<proteinExistence type="predicted"/>
<evidence type="ECO:0000313" key="6">
    <source>
        <dbReference type="Proteomes" id="UP001146793"/>
    </source>
</evidence>
<dbReference type="Gene3D" id="3.30.710.10">
    <property type="entry name" value="Potassium Channel Kv1.1, Chain A"/>
    <property type="match status" value="1"/>
</dbReference>
<dbReference type="Pfam" id="PF13540">
    <property type="entry name" value="RCC1_2"/>
    <property type="match status" value="1"/>
</dbReference>
<name>A0AAV7YQD2_9EUKA</name>
<dbReference type="SUPFAM" id="SSF54695">
    <property type="entry name" value="POZ domain"/>
    <property type="match status" value="1"/>
</dbReference>
<dbReference type="CDD" id="cd18186">
    <property type="entry name" value="BTB_POZ_ZBTB_KLHL-like"/>
    <property type="match status" value="1"/>
</dbReference>
<dbReference type="Proteomes" id="UP001146793">
    <property type="component" value="Unassembled WGS sequence"/>
</dbReference>
<organism evidence="5 6">
    <name type="scientific">Anaeramoeba flamelloides</name>
    <dbReference type="NCBI Taxonomy" id="1746091"/>
    <lineage>
        <taxon>Eukaryota</taxon>
        <taxon>Metamonada</taxon>
        <taxon>Anaeramoebidae</taxon>
        <taxon>Anaeramoeba</taxon>
    </lineage>
</organism>
<feature type="repeat" description="RCC1" evidence="2">
    <location>
        <begin position="194"/>
        <end position="245"/>
    </location>
</feature>
<reference evidence="5" key="1">
    <citation type="submission" date="2022-08" db="EMBL/GenBank/DDBJ databases">
        <title>Novel sulphate-reducing endosymbionts in the free-living metamonad Anaeramoeba.</title>
        <authorList>
            <person name="Jerlstrom-Hultqvist J."/>
            <person name="Cepicka I."/>
            <person name="Gallot-Lavallee L."/>
            <person name="Salas-Leiva D."/>
            <person name="Curtis B.A."/>
            <person name="Zahonova K."/>
            <person name="Pipaliya S."/>
            <person name="Dacks J."/>
            <person name="Roger A.J."/>
        </authorList>
    </citation>
    <scope>NUCLEOTIDE SEQUENCE</scope>
    <source>
        <strain evidence="5">Busselton2</strain>
    </source>
</reference>
<dbReference type="Gene3D" id="2.130.10.30">
    <property type="entry name" value="Regulator of chromosome condensation 1/beta-lactamase-inhibitor protein II"/>
    <property type="match status" value="1"/>
</dbReference>
<dbReference type="EMBL" id="JANTQA010000051">
    <property type="protein sequence ID" value="KAJ3430165.1"/>
    <property type="molecule type" value="Genomic_DNA"/>
</dbReference>
<dbReference type="PANTHER" id="PTHR22870">
    <property type="entry name" value="REGULATOR OF CHROMOSOME CONDENSATION"/>
    <property type="match status" value="1"/>
</dbReference>
<comment type="caution">
    <text evidence="5">The sequence shown here is derived from an EMBL/GenBank/DDBJ whole genome shotgun (WGS) entry which is preliminary data.</text>
</comment>
<dbReference type="InterPro" id="IPR011333">
    <property type="entry name" value="SKP1/BTB/POZ_sf"/>
</dbReference>
<evidence type="ECO:0000256" key="3">
    <source>
        <dbReference type="SAM" id="Coils"/>
    </source>
</evidence>
<dbReference type="PROSITE" id="PS50097">
    <property type="entry name" value="BTB"/>
    <property type="match status" value="1"/>
</dbReference>
<dbReference type="AlphaFoldDB" id="A0AAV7YQD2"/>
<dbReference type="PANTHER" id="PTHR22870:SF466">
    <property type="entry name" value="ANKYRIN REPEAT-CONTAINING PROTEIN"/>
    <property type="match status" value="1"/>
</dbReference>
<sequence>MSEIFALGNNYNGTLGYHDHQCLRIDSKIKLSLVNRTLACSGMKNSSCFLLGNGRVYQVIEYKNLLDLNVENIQEIASGSNHYLALTNEGKVYTWSSLSRSNIFGSSQQKNWNKPMLLEELSDKGITSVHATDNCSFFLNEYSGDLYASGKNELGICLTESKMNQFLPTTLVQTSIDRLFTGFSSHGFFQKSNGEIKGFGKNDEFQLGISDKKINEISRIVPELKEYRIKDISLGMNFSMALTTDGKILSCGNKDSISTKNNRTMFAPYPQLKNIFMSYISSGNEFSVSTSNEGEVWVFGKYPAGKVSVPTKIYTFKKPCRAIKCSHSSGVWFYSAKDTISSDLFKLFKTGDVSDCKIKGIPLHKIFVECRLKKKFDEICKILENKTKRETLLIMNWVYSGEFKTEPKETFRLLQLFDFKNLGKHKLRDDLKKLLKDDDSKDFNLLIPDIDQEEEGEEGGGEGEGEDDFEEIPVHKFILAARSGLFRDMFRNIEQKENNVKDYSNKSLEAIELIIDFIYTGDCKVTADTDVSFVIDELEDAQDYYQLNPDCNILRIFKDAARKF</sequence>
<dbReference type="PROSITE" id="PS50012">
    <property type="entry name" value="RCC1_3"/>
    <property type="match status" value="1"/>
</dbReference>
<dbReference type="InterPro" id="IPR009091">
    <property type="entry name" value="RCC1/BLIP-II"/>
</dbReference>
<dbReference type="SUPFAM" id="SSF50985">
    <property type="entry name" value="RCC1/BLIP-II"/>
    <property type="match status" value="1"/>
</dbReference>
<dbReference type="InterPro" id="IPR000408">
    <property type="entry name" value="Reg_chr_condens"/>
</dbReference>
<dbReference type="InterPro" id="IPR000210">
    <property type="entry name" value="BTB/POZ_dom"/>
</dbReference>
<keyword evidence="3" id="KW-0175">Coiled coil</keyword>
<feature type="domain" description="BTB" evidence="4">
    <location>
        <begin position="470"/>
        <end position="527"/>
    </location>
</feature>
<accession>A0AAV7YQD2</accession>
<keyword evidence="1" id="KW-0677">Repeat</keyword>
<dbReference type="InterPro" id="IPR051210">
    <property type="entry name" value="Ub_ligase/GEF_domain"/>
</dbReference>
<protein>
    <recommendedName>
        <fullName evidence="4">BTB domain-containing protein</fullName>
    </recommendedName>
</protein>
<gene>
    <name evidence="5" type="ORF">M0812_23167</name>
</gene>
<evidence type="ECO:0000259" key="4">
    <source>
        <dbReference type="PROSITE" id="PS50097"/>
    </source>
</evidence>
<evidence type="ECO:0000313" key="5">
    <source>
        <dbReference type="EMBL" id="KAJ3430165.1"/>
    </source>
</evidence>
<evidence type="ECO:0000256" key="1">
    <source>
        <dbReference type="ARBA" id="ARBA00022737"/>
    </source>
</evidence>
<dbReference type="Pfam" id="PF00651">
    <property type="entry name" value="BTB"/>
    <property type="match status" value="1"/>
</dbReference>